<dbReference type="PANTHER" id="PTHR43820:SF7">
    <property type="entry name" value="BRANCHED-CHAIN AMINO ACID TRANSPORT ATP-BINDING PROTEIN LIVF-RELATED"/>
    <property type="match status" value="1"/>
</dbReference>
<dbReference type="STRING" id="453591.Igni_0732"/>
<dbReference type="GO" id="GO:0005524">
    <property type="term" value="F:ATP binding"/>
    <property type="evidence" value="ECO:0007669"/>
    <property type="project" value="UniProtKB-KW"/>
</dbReference>
<evidence type="ECO:0000313" key="8">
    <source>
        <dbReference type="Proteomes" id="UP000000262"/>
    </source>
</evidence>
<organism evidence="7 8">
    <name type="scientific">Ignicoccus hospitalis (strain KIN4/I / DSM 18386 / JCM 14125)</name>
    <dbReference type="NCBI Taxonomy" id="453591"/>
    <lineage>
        <taxon>Archaea</taxon>
        <taxon>Thermoproteota</taxon>
        <taxon>Thermoprotei</taxon>
        <taxon>Desulfurococcales</taxon>
        <taxon>Desulfurococcaceae</taxon>
        <taxon>Ignicoccus</taxon>
    </lineage>
</organism>
<keyword evidence="5" id="KW-0029">Amino-acid transport</keyword>
<evidence type="ECO:0000256" key="1">
    <source>
        <dbReference type="ARBA" id="ARBA00005417"/>
    </source>
</evidence>
<dbReference type="SUPFAM" id="SSF52540">
    <property type="entry name" value="P-loop containing nucleoside triphosphate hydrolases"/>
    <property type="match status" value="1"/>
</dbReference>
<keyword evidence="8" id="KW-1185">Reference proteome</keyword>
<evidence type="ECO:0000259" key="6">
    <source>
        <dbReference type="PROSITE" id="PS50893"/>
    </source>
</evidence>
<proteinExistence type="inferred from homology"/>
<dbReference type="GO" id="GO:0015658">
    <property type="term" value="F:branched-chain amino acid transmembrane transporter activity"/>
    <property type="evidence" value="ECO:0007669"/>
    <property type="project" value="TreeGrafter"/>
</dbReference>
<keyword evidence="3" id="KW-0547">Nucleotide-binding</keyword>
<reference evidence="7 8" key="1">
    <citation type="journal article" date="2008" name="Genome Biol.">
        <title>A genomic analysis of the archaeal system Ignicoccus hospitalis-Nanoarchaeum equitans.</title>
        <authorList>
            <person name="Podar M."/>
            <person name="Anderson I."/>
            <person name="Makarova K.S."/>
            <person name="Elkins J.G."/>
            <person name="Ivanova N."/>
            <person name="Wall M.A."/>
            <person name="Lykidis A."/>
            <person name="Mavromatis K."/>
            <person name="Sun H."/>
            <person name="Hudson M.E."/>
            <person name="Chen W."/>
            <person name="Deciu C."/>
            <person name="Hutchison D."/>
            <person name="Eads J.R."/>
            <person name="Anderson A."/>
            <person name="Fernandes F."/>
            <person name="Szeto E."/>
            <person name="Lapidus A."/>
            <person name="Kyrpides N.C."/>
            <person name="Saier M.H.Jr."/>
            <person name="Richardson P.M."/>
            <person name="Rachel R."/>
            <person name="Huber H."/>
            <person name="Eisen J.A."/>
            <person name="Koonin E.V."/>
            <person name="Keller M."/>
            <person name="Stetter K.O."/>
        </authorList>
    </citation>
    <scope>NUCLEOTIDE SEQUENCE [LARGE SCALE GENOMIC DNA]</scope>
    <source>
        <strain evidence="8">KIN4/I / DSM 18386 / JCM 14125</strain>
    </source>
</reference>
<gene>
    <name evidence="7" type="ordered locus">Igni_0732</name>
</gene>
<dbReference type="InterPro" id="IPR017871">
    <property type="entry name" value="ABC_transporter-like_CS"/>
</dbReference>
<dbReference type="Proteomes" id="UP000000262">
    <property type="component" value="Chromosome"/>
</dbReference>
<dbReference type="GO" id="GO:0016887">
    <property type="term" value="F:ATP hydrolysis activity"/>
    <property type="evidence" value="ECO:0007669"/>
    <property type="project" value="InterPro"/>
</dbReference>
<protein>
    <submittedName>
        <fullName evidence="7">ABC transporter related</fullName>
    </submittedName>
</protein>
<dbReference type="CDD" id="cd03224">
    <property type="entry name" value="ABC_TM1139_LivF_branched"/>
    <property type="match status" value="1"/>
</dbReference>
<dbReference type="EMBL" id="CP000816">
    <property type="protein sequence ID" value="ABU81914.1"/>
    <property type="molecule type" value="Genomic_DNA"/>
</dbReference>
<keyword evidence="2" id="KW-0813">Transport</keyword>
<feature type="domain" description="ABC transporter" evidence="6">
    <location>
        <begin position="9"/>
        <end position="241"/>
    </location>
</feature>
<name>A8AAG2_IGNH4</name>
<keyword evidence="4" id="KW-0067">ATP-binding</keyword>
<evidence type="ECO:0000256" key="2">
    <source>
        <dbReference type="ARBA" id="ARBA00022448"/>
    </source>
</evidence>
<dbReference type="PROSITE" id="PS50893">
    <property type="entry name" value="ABC_TRANSPORTER_2"/>
    <property type="match status" value="1"/>
</dbReference>
<dbReference type="PROSITE" id="PS00211">
    <property type="entry name" value="ABC_TRANSPORTER_1"/>
    <property type="match status" value="1"/>
</dbReference>
<dbReference type="AlphaFoldDB" id="A8AAG2"/>
<dbReference type="InterPro" id="IPR003593">
    <property type="entry name" value="AAA+_ATPase"/>
</dbReference>
<accession>A8AAG2</accession>
<dbReference type="Pfam" id="PF00005">
    <property type="entry name" value="ABC_tran"/>
    <property type="match status" value="1"/>
</dbReference>
<evidence type="ECO:0000256" key="4">
    <source>
        <dbReference type="ARBA" id="ARBA00022840"/>
    </source>
</evidence>
<evidence type="ECO:0000256" key="5">
    <source>
        <dbReference type="ARBA" id="ARBA00022970"/>
    </source>
</evidence>
<dbReference type="KEGG" id="iho:Igni_0732"/>
<dbReference type="eggNOG" id="arCOG00924">
    <property type="taxonomic scope" value="Archaea"/>
</dbReference>
<dbReference type="PhylomeDB" id="A8AAG2"/>
<evidence type="ECO:0000313" key="7">
    <source>
        <dbReference type="EMBL" id="ABU81914.1"/>
    </source>
</evidence>
<dbReference type="InterPro" id="IPR052156">
    <property type="entry name" value="BCAA_Transport_ATP-bd_LivF"/>
</dbReference>
<dbReference type="InterPro" id="IPR003439">
    <property type="entry name" value="ABC_transporter-like_ATP-bd"/>
</dbReference>
<comment type="similarity">
    <text evidence="1">Belongs to the ABC transporter superfamily.</text>
</comment>
<sequence length="246" mass="26990">MIVMADKVIETIDLVAGYGKMVILHGVNFYVLRNEIVTVVGPNGSGKSTLLKAILGIAKVISGKVLYEGKDITNERLDRISRMGIGYVPQTDNVFPSLTVRENLEMGAYTIKDKDEVEKRMEEMFEIFPELRARKDQLAANLSGGERQMLAMARALMARPKALLLDEPTAALSPKYVDLVLMKVKEIRDTGVTIVLVEQNAKKGLEIADRGYVLVTGRVAYTAPAKEILSHPEIGKLYLGLKGAGA</sequence>
<dbReference type="SMART" id="SM00382">
    <property type="entry name" value="AAA"/>
    <property type="match status" value="1"/>
</dbReference>
<evidence type="ECO:0000256" key="3">
    <source>
        <dbReference type="ARBA" id="ARBA00022741"/>
    </source>
</evidence>
<dbReference type="GO" id="GO:0015807">
    <property type="term" value="P:L-amino acid transport"/>
    <property type="evidence" value="ECO:0007669"/>
    <property type="project" value="TreeGrafter"/>
</dbReference>
<dbReference type="HOGENOM" id="CLU_000604_1_2_2"/>
<dbReference type="Gene3D" id="3.40.50.300">
    <property type="entry name" value="P-loop containing nucleotide triphosphate hydrolases"/>
    <property type="match status" value="1"/>
</dbReference>
<dbReference type="InterPro" id="IPR027417">
    <property type="entry name" value="P-loop_NTPase"/>
</dbReference>
<dbReference type="PANTHER" id="PTHR43820">
    <property type="entry name" value="HIGH-AFFINITY BRANCHED-CHAIN AMINO ACID TRANSPORT ATP-BINDING PROTEIN LIVF"/>
    <property type="match status" value="1"/>
</dbReference>